<accession>A0A8X8ICB4</accession>
<name>A0A8X8ICB4_CALTT</name>
<dbReference type="SUPFAM" id="SSF55486">
    <property type="entry name" value="Metalloproteases ('zincins'), catalytic domain"/>
    <property type="match status" value="1"/>
</dbReference>
<keyword evidence="4 6" id="KW-0862">Zinc</keyword>
<keyword evidence="2 6" id="KW-0479">Metal-binding</keyword>
<evidence type="ECO:0000259" key="7">
    <source>
        <dbReference type="Pfam" id="PF01432"/>
    </source>
</evidence>
<dbReference type="GO" id="GO:0004222">
    <property type="term" value="F:metalloendopeptidase activity"/>
    <property type="evidence" value="ECO:0007669"/>
    <property type="project" value="UniProtKB-UniRule"/>
</dbReference>
<dbReference type="Gene3D" id="1.10.1370.20">
    <property type="entry name" value="Oligoendopeptidase f, C-terminal domain"/>
    <property type="match status" value="1"/>
</dbReference>
<protein>
    <recommendedName>
        <fullName evidence="6">Oligopeptidase F</fullName>
        <ecNumber evidence="6">3.4.24.-</ecNumber>
    </recommendedName>
</protein>
<dbReference type="InterPro" id="IPR001567">
    <property type="entry name" value="Pept_M3A_M3B_dom"/>
</dbReference>
<proteinExistence type="inferred from homology"/>
<evidence type="ECO:0000313" key="9">
    <source>
        <dbReference type="EMBL" id="QZT35114.1"/>
    </source>
</evidence>
<dbReference type="Pfam" id="PF01432">
    <property type="entry name" value="Peptidase_M3"/>
    <property type="match status" value="1"/>
</dbReference>
<dbReference type="InterPro" id="IPR004438">
    <property type="entry name" value="Peptidase_M3B"/>
</dbReference>
<dbReference type="GO" id="GO:0006508">
    <property type="term" value="P:proteolysis"/>
    <property type="evidence" value="ECO:0007669"/>
    <property type="project" value="UniProtKB-KW"/>
</dbReference>
<dbReference type="AlphaFoldDB" id="A0A8X8ICB4"/>
<evidence type="ECO:0000256" key="1">
    <source>
        <dbReference type="ARBA" id="ARBA00022670"/>
    </source>
</evidence>
<evidence type="ECO:0000256" key="5">
    <source>
        <dbReference type="ARBA" id="ARBA00023049"/>
    </source>
</evidence>
<dbReference type="PANTHER" id="PTHR11804:SF84">
    <property type="entry name" value="SACCHAROLYSIN"/>
    <property type="match status" value="1"/>
</dbReference>
<keyword evidence="10" id="KW-1185">Reference proteome</keyword>
<dbReference type="InterPro" id="IPR045090">
    <property type="entry name" value="Pept_M3A_M3B"/>
</dbReference>
<organism evidence="9 10">
    <name type="scientific">Caldalkalibacillus thermarum (strain TA2.A1)</name>
    <dbReference type="NCBI Taxonomy" id="986075"/>
    <lineage>
        <taxon>Bacteria</taxon>
        <taxon>Bacillati</taxon>
        <taxon>Bacillota</taxon>
        <taxon>Bacilli</taxon>
        <taxon>Bacillales</taxon>
        <taxon>Bacillaceae</taxon>
        <taxon>Caldalkalibacillus</taxon>
    </lineage>
</organism>
<evidence type="ECO:0000256" key="2">
    <source>
        <dbReference type="ARBA" id="ARBA00022723"/>
    </source>
</evidence>
<gene>
    <name evidence="9" type="primary">pepF</name>
    <name evidence="9" type="ORF">HUR95_07820</name>
</gene>
<evidence type="ECO:0000313" key="10">
    <source>
        <dbReference type="Proteomes" id="UP000825179"/>
    </source>
</evidence>
<dbReference type="InterPro" id="IPR013647">
    <property type="entry name" value="OligopepF_N_dom"/>
</dbReference>
<evidence type="ECO:0000256" key="6">
    <source>
        <dbReference type="RuleBase" id="RU368091"/>
    </source>
</evidence>
<reference evidence="9 10" key="1">
    <citation type="journal article" date="2020" name="Extremophiles">
        <title>Genomic analysis of Caldalkalibacillus thermarum TA2.A1 reveals aerobic alkaliphilic metabolism and evolutionary hallmarks linking alkaliphilic bacteria and plant life.</title>
        <authorList>
            <person name="de Jong S.I."/>
            <person name="van den Broek M.A."/>
            <person name="Merkel A.Y."/>
            <person name="de la Torre Cortes P."/>
            <person name="Kalamorz F."/>
            <person name="Cook G.M."/>
            <person name="van Loosdrecht M.C.M."/>
            <person name="McMillan D.G.G."/>
        </authorList>
    </citation>
    <scope>NUCLEOTIDE SEQUENCE [LARGE SCALE GENOMIC DNA]</scope>
    <source>
        <strain evidence="9 10">TA2.A1</strain>
    </source>
</reference>
<dbReference type="NCBIfam" id="TIGR00181">
    <property type="entry name" value="pepF"/>
    <property type="match status" value="1"/>
</dbReference>
<dbReference type="EMBL" id="CP082237">
    <property type="protein sequence ID" value="QZT35114.1"/>
    <property type="molecule type" value="Genomic_DNA"/>
</dbReference>
<comment type="similarity">
    <text evidence="6">Belongs to the peptidase M3B family.</text>
</comment>
<dbReference type="RefSeq" id="WP_222823164.1">
    <property type="nucleotide sequence ID" value="NZ_CP082237.1"/>
</dbReference>
<dbReference type="GO" id="GO:0046872">
    <property type="term" value="F:metal ion binding"/>
    <property type="evidence" value="ECO:0007669"/>
    <property type="project" value="UniProtKB-UniRule"/>
</dbReference>
<dbReference type="Gene3D" id="1.20.140.70">
    <property type="entry name" value="Oligopeptidase f, N-terminal domain"/>
    <property type="match status" value="1"/>
</dbReference>
<feature type="domain" description="Peptidase M3A/M3B catalytic" evidence="7">
    <location>
        <begin position="211"/>
        <end position="591"/>
    </location>
</feature>
<comment type="function">
    <text evidence="6">Has oligopeptidase activity and degrades a variety of small bioactive peptides.</text>
</comment>
<dbReference type="GO" id="GO:0006518">
    <property type="term" value="P:peptide metabolic process"/>
    <property type="evidence" value="ECO:0007669"/>
    <property type="project" value="TreeGrafter"/>
</dbReference>
<dbReference type="Gene3D" id="1.10.287.830">
    <property type="entry name" value="putative peptidase helix hairpin domain like"/>
    <property type="match status" value="1"/>
</dbReference>
<dbReference type="EC" id="3.4.24.-" evidence="6"/>
<evidence type="ECO:0000256" key="4">
    <source>
        <dbReference type="ARBA" id="ARBA00022833"/>
    </source>
</evidence>
<keyword evidence="1 6" id="KW-0645">Protease</keyword>
<evidence type="ECO:0000259" key="8">
    <source>
        <dbReference type="Pfam" id="PF08439"/>
    </source>
</evidence>
<keyword evidence="5 6" id="KW-0482">Metalloprotease</keyword>
<dbReference type="KEGG" id="cthu:HUR95_07820"/>
<comment type="cofactor">
    <cofactor evidence="6">
        <name>Zn(2+)</name>
        <dbReference type="ChEBI" id="CHEBI:29105"/>
    </cofactor>
    <text evidence="6">Binds 1 zinc ion.</text>
</comment>
<dbReference type="PANTHER" id="PTHR11804">
    <property type="entry name" value="PROTEASE M3 THIMET OLIGOPEPTIDASE-RELATED"/>
    <property type="match status" value="1"/>
</dbReference>
<dbReference type="Proteomes" id="UP000825179">
    <property type="component" value="Chromosome"/>
</dbReference>
<dbReference type="Pfam" id="PF08439">
    <property type="entry name" value="Peptidase_M3_N"/>
    <property type="match status" value="1"/>
</dbReference>
<feature type="domain" description="Oligopeptidase F N-terminal" evidence="8">
    <location>
        <begin position="121"/>
        <end position="190"/>
    </location>
</feature>
<dbReference type="CDD" id="cd09608">
    <property type="entry name" value="M3B_PepF"/>
    <property type="match status" value="1"/>
</dbReference>
<sequence>MTEQQKTTGQLPKRSELDPKYKWDLTKIFKSDEEWEEAFQEVKSLLPSIKEYEGRLMESADTLLEALQLRDEIGKKLGKVYIYAHLKKDEDTTNSKYVAFENRAASLHVEVASAVSYFSPEILRADESTVRSYLRENEALQVYEHYLDQLLRQKEHTLSTKEEAILAQVGELASAPNDIFTMINNADMKFPTITDENGEEKELTHGRYIQFLESKDGRVRQDAFKAMYDTFKKQRNTLAATLNANVKKDVFYARVRKYRSSLEASLDRDNVPVRVYENLIAAIQEALPVFQRYMKLRKKALGLDELHMYDLYVPLVQDVEMKYTYEEAKQLVRDSLQPLGEEYLAVVDEGFNSGWIDVYENVGKRSGAYSSGTYGTPPYILLNYQENLDNVFTLTHEMGHSVHSYFSCKEQPYIYSDYTIFVAEVASTLNEALLTHYLLQKTNDPKQRMYILNHYLESFRGTVFRQTMFAEFEKLIHEKVEEGEALTADRLSELYYDLNLTYFGADVVVDQDIAMEWARIPHFYYNFYVYKYATGFAAATALSQQILNEGKPAVDRYLSFLKSGGSDYPIELLKKAGVDMTSPEPVRQALRVFERTLTEMEELFGKHQ</sequence>
<keyword evidence="3 6" id="KW-0378">Hydrolase</keyword>
<dbReference type="InterPro" id="IPR042088">
    <property type="entry name" value="OligoPept_F_C"/>
</dbReference>
<evidence type="ECO:0000256" key="3">
    <source>
        <dbReference type="ARBA" id="ARBA00022801"/>
    </source>
</evidence>